<dbReference type="AlphaFoldDB" id="A0A927UE21"/>
<gene>
    <name evidence="2" type="ORF">E7272_11280</name>
</gene>
<sequence>MKSTYKKILVACLVLGIGLLVYDYVDSKILFDGAIPRNQAGGGMVSEELNLRYKDNDSTYTVEVSEKGLTKKQQRKLFNSAIKELEDTYLGKNKSADKVMYDLNFKSSYCDGLVVADFKFDKYGLINNDGRLIYEELKGDGEVVNVIAELRYEDATELYSFNIMVLPPSMDTVEGQLNAIDKAVTLADEKTRTKDYLTLPKSVGDISLKWQKKMNYRGLQLIVLGIAAIAGLVAGQKRDAKQATRKLLEEKERDYPMIVSELSILLAAGMSFRKALERIVLRYNAKKEVSGIRPGYEDMALTYRKMVDGMGEIAALEDLGMKSESKEYRKLAMLLSQNLRKGSKDLLDSLQKEEQYSFELRKQRAMRAGQEASTKLLVPMAGMLFIVIVILVVPALMQMNI</sequence>
<evidence type="ECO:0000256" key="1">
    <source>
        <dbReference type="SAM" id="Phobius"/>
    </source>
</evidence>
<protein>
    <submittedName>
        <fullName evidence="2">Type II secretion system F family protein</fullName>
    </submittedName>
</protein>
<feature type="transmembrane region" description="Helical" evidence="1">
    <location>
        <begin position="6"/>
        <end position="25"/>
    </location>
</feature>
<feature type="transmembrane region" description="Helical" evidence="1">
    <location>
        <begin position="376"/>
        <end position="397"/>
    </location>
</feature>
<evidence type="ECO:0000313" key="3">
    <source>
        <dbReference type="Proteomes" id="UP000766246"/>
    </source>
</evidence>
<proteinExistence type="predicted"/>
<feature type="transmembrane region" description="Helical" evidence="1">
    <location>
        <begin position="218"/>
        <end position="235"/>
    </location>
</feature>
<accession>A0A927UE21</accession>
<evidence type="ECO:0000313" key="2">
    <source>
        <dbReference type="EMBL" id="MBE5920408.1"/>
    </source>
</evidence>
<dbReference type="Proteomes" id="UP000766246">
    <property type="component" value="Unassembled WGS sequence"/>
</dbReference>
<keyword evidence="1" id="KW-1133">Transmembrane helix</keyword>
<reference evidence="2" key="1">
    <citation type="submission" date="2019-04" db="EMBL/GenBank/DDBJ databases">
        <title>Evolution of Biomass-Degrading Anaerobic Consortia Revealed by Metagenomics.</title>
        <authorList>
            <person name="Peng X."/>
        </authorList>
    </citation>
    <scope>NUCLEOTIDE SEQUENCE</scope>
    <source>
        <strain evidence="2">SIG311</strain>
    </source>
</reference>
<name>A0A927UE21_9FIRM</name>
<dbReference type="EMBL" id="SVER01000032">
    <property type="protein sequence ID" value="MBE5920408.1"/>
    <property type="molecule type" value="Genomic_DNA"/>
</dbReference>
<keyword evidence="1" id="KW-0812">Transmembrane</keyword>
<comment type="caution">
    <text evidence="2">The sequence shown here is derived from an EMBL/GenBank/DDBJ whole genome shotgun (WGS) entry which is preliminary data.</text>
</comment>
<organism evidence="2 3">
    <name type="scientific">Pseudobutyrivibrio ruminis</name>
    <dbReference type="NCBI Taxonomy" id="46206"/>
    <lineage>
        <taxon>Bacteria</taxon>
        <taxon>Bacillati</taxon>
        <taxon>Bacillota</taxon>
        <taxon>Clostridia</taxon>
        <taxon>Lachnospirales</taxon>
        <taxon>Lachnospiraceae</taxon>
        <taxon>Pseudobutyrivibrio</taxon>
    </lineage>
</organism>
<keyword evidence="1" id="KW-0472">Membrane</keyword>